<dbReference type="OrthoDB" id="1151029at2"/>
<proteinExistence type="predicted"/>
<dbReference type="PIRSF" id="PIRSF033642">
    <property type="entry name" value="UCP033642"/>
    <property type="match status" value="1"/>
</dbReference>
<keyword evidence="4" id="KW-1185">Reference proteome</keyword>
<name>A0A133ZPI0_9FIRM</name>
<organism evidence="3 4">
    <name type="scientific">Lachnoanaerobaculum saburreum</name>
    <dbReference type="NCBI Taxonomy" id="467210"/>
    <lineage>
        <taxon>Bacteria</taxon>
        <taxon>Bacillati</taxon>
        <taxon>Bacillota</taxon>
        <taxon>Clostridia</taxon>
        <taxon>Lachnospirales</taxon>
        <taxon>Lachnospiraceae</taxon>
        <taxon>Lachnoanaerobaculum</taxon>
    </lineage>
</organism>
<dbReference type="Proteomes" id="UP000070394">
    <property type="component" value="Unassembled WGS sequence"/>
</dbReference>
<protein>
    <submittedName>
        <fullName evidence="3">Uncharacterized protein</fullName>
    </submittedName>
</protein>
<dbReference type="InterPro" id="IPR054286">
    <property type="entry name" value="DUF7021"/>
</dbReference>
<comment type="caution">
    <text evidence="3">The sequence shown here is derived from an EMBL/GenBank/DDBJ whole genome shotgun (WGS) entry which is preliminary data.</text>
</comment>
<dbReference type="RefSeq" id="WP_060931196.1">
    <property type="nucleotide sequence ID" value="NZ_KQ959828.1"/>
</dbReference>
<dbReference type="STRING" id="467210.HMPREF1866_01437"/>
<evidence type="ECO:0000259" key="2">
    <source>
        <dbReference type="Pfam" id="PF22886"/>
    </source>
</evidence>
<dbReference type="Pfam" id="PF10020">
    <property type="entry name" value="DUF2262"/>
    <property type="match status" value="1"/>
</dbReference>
<evidence type="ECO:0000259" key="1">
    <source>
        <dbReference type="Pfam" id="PF10020"/>
    </source>
</evidence>
<evidence type="ECO:0000313" key="3">
    <source>
        <dbReference type="EMBL" id="KXB57355.1"/>
    </source>
</evidence>
<dbReference type="PATRIC" id="fig|467210.3.peg.1427"/>
<feature type="domain" description="DUF2262" evidence="1">
    <location>
        <begin position="145"/>
        <end position="282"/>
    </location>
</feature>
<feature type="domain" description="DUF7021" evidence="2">
    <location>
        <begin position="15"/>
        <end position="137"/>
    </location>
</feature>
<dbReference type="AlphaFoldDB" id="A0A133ZPI0"/>
<reference evidence="4" key="1">
    <citation type="submission" date="2016-01" db="EMBL/GenBank/DDBJ databases">
        <authorList>
            <person name="Mitreva M."/>
            <person name="Pepin K.H."/>
            <person name="Mihindukulasuriya K.A."/>
            <person name="Fulton R."/>
            <person name="Fronick C."/>
            <person name="O'Laughlin M."/>
            <person name="Miner T."/>
            <person name="Herter B."/>
            <person name="Rosa B.A."/>
            <person name="Cordes M."/>
            <person name="Tomlinson C."/>
            <person name="Wollam A."/>
            <person name="Palsikar V.B."/>
            <person name="Mardis E.R."/>
            <person name="Wilson R.K."/>
        </authorList>
    </citation>
    <scope>NUCLEOTIDE SEQUENCE [LARGE SCALE GENOMIC DNA]</scope>
    <source>
        <strain evidence="4">DNF00896</strain>
    </source>
</reference>
<accession>A0A133ZPI0</accession>
<evidence type="ECO:0000313" key="4">
    <source>
        <dbReference type="Proteomes" id="UP000070394"/>
    </source>
</evidence>
<dbReference type="InterPro" id="IPR024198">
    <property type="entry name" value="UCP033642"/>
</dbReference>
<sequence>MELIDYMRKRNQMTENEWENSFDKKEQEILVLRHEGDVTSKRNGFWEVAVCCLGYIDCETGELHKEECRFVFAASEKEYENHLIPEFDEETVYHLKVREKLSEELPEIMIKRIDFLLVDVIEKNAQSPELEEILAEYKKPIIIEDDILGELLYDRTINSFEGHIPWLDKKIDISLDVDKDNKSGITKARKAIKEMYLSAEKWDANMRKFAARKLIDLARDWCESEEEAAKITEESFAKRITIESISMTSGGSFTAYFNDDDIFAGHCITVSGSLKKGITSASMGG</sequence>
<dbReference type="Pfam" id="PF22886">
    <property type="entry name" value="DUF7021"/>
    <property type="match status" value="1"/>
</dbReference>
<dbReference type="InterPro" id="IPR019260">
    <property type="entry name" value="DUF2262"/>
</dbReference>
<dbReference type="EMBL" id="LSDA01000091">
    <property type="protein sequence ID" value="KXB57355.1"/>
    <property type="molecule type" value="Genomic_DNA"/>
</dbReference>
<gene>
    <name evidence="3" type="ORF">HMPREF1866_01437</name>
</gene>